<comment type="caution">
    <text evidence="2">The sequence shown here is derived from an EMBL/GenBank/DDBJ whole genome shotgun (WGS) entry which is preliminary data.</text>
</comment>
<organism evidence="2 3">
    <name type="scientific">Janthinobacterium lividum</name>
    <dbReference type="NCBI Taxonomy" id="29581"/>
    <lineage>
        <taxon>Bacteria</taxon>
        <taxon>Pseudomonadati</taxon>
        <taxon>Pseudomonadota</taxon>
        <taxon>Betaproteobacteria</taxon>
        <taxon>Burkholderiales</taxon>
        <taxon>Oxalobacteraceae</taxon>
        <taxon>Janthinobacterium</taxon>
    </lineage>
</organism>
<dbReference type="SUPFAM" id="SSF88874">
    <property type="entry name" value="Receptor-binding domain of short tail fibre protein gp12"/>
    <property type="match status" value="1"/>
</dbReference>
<evidence type="ECO:0000313" key="2">
    <source>
        <dbReference type="EMBL" id="TNC71456.1"/>
    </source>
</evidence>
<sequence length="177" mass="18521">MTTPYVGEIRLFAFPRIPSGWFACDGSLKSIAENEVLFTLLGTTYGGDGVNTFAVPDLRGQVPLHMGTGIGLSNRPLGQRSGSESVTLLPTQLPLHTHPFSVNSTLATSNVPAANLLLTAPSNNDKMYTSDLTGLTAYALAPASTGATGGNLPHENTMPTLTASFCIAWAGIFPSPQ</sequence>
<dbReference type="Gene3D" id="3.90.1340.10">
    <property type="entry name" value="Phage tail collar domain"/>
    <property type="match status" value="1"/>
</dbReference>
<dbReference type="RefSeq" id="WP_139092831.1">
    <property type="nucleotide sequence ID" value="NZ_VDGE01000025.1"/>
</dbReference>
<dbReference type="InterPro" id="IPR037053">
    <property type="entry name" value="Phage_tail_collar_dom_sf"/>
</dbReference>
<dbReference type="InterPro" id="IPR011083">
    <property type="entry name" value="Phage_tail_collar_dom"/>
</dbReference>
<evidence type="ECO:0000259" key="1">
    <source>
        <dbReference type="Pfam" id="PF07484"/>
    </source>
</evidence>
<dbReference type="Proteomes" id="UP000305681">
    <property type="component" value="Unassembled WGS sequence"/>
</dbReference>
<evidence type="ECO:0000313" key="3">
    <source>
        <dbReference type="Proteomes" id="UP000305681"/>
    </source>
</evidence>
<protein>
    <submittedName>
        <fullName evidence="2">Phage tail protein</fullName>
    </submittedName>
</protein>
<name>A0A5C4NE81_9BURK</name>
<feature type="domain" description="Phage tail collar" evidence="1">
    <location>
        <begin position="7"/>
        <end position="63"/>
    </location>
</feature>
<gene>
    <name evidence="2" type="ORF">FHI69_28360</name>
</gene>
<dbReference type="EMBL" id="VDGE01000025">
    <property type="protein sequence ID" value="TNC71456.1"/>
    <property type="molecule type" value="Genomic_DNA"/>
</dbReference>
<accession>A0A5C4NE81</accession>
<proteinExistence type="predicted"/>
<dbReference type="Pfam" id="PF07484">
    <property type="entry name" value="Collar"/>
    <property type="match status" value="1"/>
</dbReference>
<dbReference type="AlphaFoldDB" id="A0A5C4NE81"/>
<reference evidence="2 3" key="1">
    <citation type="submission" date="2019-06" db="EMBL/GenBank/DDBJ databases">
        <title>Genome sequence of Janthinobacterium lividum UCD_MED1.</title>
        <authorList>
            <person name="De Leon M.E."/>
            <person name="Jospin G."/>
        </authorList>
    </citation>
    <scope>NUCLEOTIDE SEQUENCE [LARGE SCALE GENOMIC DNA]</scope>
    <source>
        <strain evidence="2 3">UCD_MED1</strain>
    </source>
</reference>